<evidence type="ECO:0000313" key="2">
    <source>
        <dbReference type="EMBL" id="KOF04498.1"/>
    </source>
</evidence>
<sequence>MDNRQTYISIITKRLTYLQKEVENFNSLNLTDINVFAENFYRDFFNLIGFKFNNTNFESNNFAHIDLLDSVNKQAIQVTSQNDNIKIKEAIDGFFAKPENQYYKLQLLLISKDAKNYRTKFGNNFNHKEDVLDIKRLLAIINDIKEIDKIKDIADFLNKNVLTERRKTECSEVETIMELINYLSLNKNRIIIDRTVNVDPTNKIENRFSEHSEYLKQQYAGLCGKYNSALVEATSKIDGVEAEIIADFLRDESDIILTKENNNAKLALHSLVELFYEKLSENGLIFNKQAIKFYLLDELIKCNVFPNK</sequence>
<dbReference type="NCBIfam" id="NF033859">
    <property type="entry name" value="SMEK_N"/>
    <property type="match status" value="1"/>
</dbReference>
<evidence type="ECO:0000259" key="1">
    <source>
        <dbReference type="Pfam" id="PF21941"/>
    </source>
</evidence>
<reference evidence="3" key="1">
    <citation type="submission" date="2014-11" db="EMBL/GenBank/DDBJ databases">
        <title>Genome sequencing of Roseivirga sp. D-25.</title>
        <authorList>
            <person name="Selvaratnam C."/>
            <person name="Thevarajoo S."/>
            <person name="Goh K.M."/>
            <person name="Eee R."/>
            <person name="Chan K.-G."/>
            <person name="Chong C.S."/>
        </authorList>
    </citation>
    <scope>NUCLEOTIDE SEQUENCE [LARGE SCALE GENOMIC DNA]</scope>
    <source>
        <strain evidence="3">D-25</strain>
    </source>
</reference>
<dbReference type="PATRIC" id="fig|1566026.4.peg.12"/>
<accession>A0A0L8APV4</accession>
<feature type="domain" description="SMEK" evidence="1">
    <location>
        <begin position="11"/>
        <end position="142"/>
    </location>
</feature>
<organism evidence="2 3">
    <name type="scientific">Roseivirga seohaensis subsp. aquiponti</name>
    <dbReference type="NCBI Taxonomy" id="1566026"/>
    <lineage>
        <taxon>Bacteria</taxon>
        <taxon>Pseudomonadati</taxon>
        <taxon>Bacteroidota</taxon>
        <taxon>Cytophagia</taxon>
        <taxon>Cytophagales</taxon>
        <taxon>Roseivirgaceae</taxon>
        <taxon>Roseivirga</taxon>
    </lineage>
</organism>
<dbReference type="OrthoDB" id="9783370at2"/>
<dbReference type="RefSeq" id="WP_053221642.1">
    <property type="nucleotide sequence ID" value="NZ_JSVA01000001.1"/>
</dbReference>
<dbReference type="Proteomes" id="UP000036908">
    <property type="component" value="Unassembled WGS sequence"/>
</dbReference>
<keyword evidence="3" id="KW-1185">Reference proteome</keyword>
<gene>
    <name evidence="2" type="ORF">OB69_00060</name>
</gene>
<comment type="caution">
    <text evidence="2">The sequence shown here is derived from an EMBL/GenBank/DDBJ whole genome shotgun (WGS) entry which is preliminary data.</text>
</comment>
<protein>
    <recommendedName>
        <fullName evidence="1">SMEK domain-containing protein</fullName>
    </recommendedName>
</protein>
<dbReference type="EMBL" id="JSVA01000001">
    <property type="protein sequence ID" value="KOF04498.1"/>
    <property type="molecule type" value="Genomic_DNA"/>
</dbReference>
<evidence type="ECO:0000313" key="3">
    <source>
        <dbReference type="Proteomes" id="UP000036908"/>
    </source>
</evidence>
<name>A0A0L8APV4_9BACT</name>
<proteinExistence type="predicted"/>
<dbReference type="InterPro" id="IPR047740">
    <property type="entry name" value="SMEK_dom"/>
</dbReference>
<dbReference type="AlphaFoldDB" id="A0A0L8APV4"/>
<dbReference type="Pfam" id="PF21941">
    <property type="entry name" value="SMEK_N"/>
    <property type="match status" value="1"/>
</dbReference>